<dbReference type="InterPro" id="IPR014352">
    <property type="entry name" value="FERM/acyl-CoA-bd_prot_sf"/>
</dbReference>
<dbReference type="GO" id="GO:0005874">
    <property type="term" value="C:microtubule"/>
    <property type="evidence" value="ECO:0007669"/>
    <property type="project" value="UniProtKB-KW"/>
</dbReference>
<evidence type="ECO:0000256" key="1">
    <source>
        <dbReference type="ARBA" id="ARBA00004496"/>
    </source>
</evidence>
<dbReference type="InterPro" id="IPR027417">
    <property type="entry name" value="P-loop_NTPase"/>
</dbReference>
<dbReference type="Proteomes" id="UP000829196">
    <property type="component" value="Unassembled WGS sequence"/>
</dbReference>
<feature type="compositionally biased region" description="Polar residues" evidence="9">
    <location>
        <begin position="32"/>
        <end position="41"/>
    </location>
</feature>
<gene>
    <name evidence="13" type="ORF">KFK09_026637</name>
</gene>
<dbReference type="InterPro" id="IPR011993">
    <property type="entry name" value="PH-like_dom_sf"/>
</dbReference>
<keyword evidence="3" id="KW-0493">Microtubule</keyword>
<evidence type="ECO:0000256" key="2">
    <source>
        <dbReference type="ARBA" id="ARBA00022490"/>
    </source>
</evidence>
<dbReference type="Pfam" id="PF00373">
    <property type="entry name" value="FERM_M"/>
    <property type="match status" value="1"/>
</dbReference>
<feature type="coiled-coil region" evidence="8">
    <location>
        <begin position="608"/>
        <end position="705"/>
    </location>
</feature>
<dbReference type="GO" id="GO:0008017">
    <property type="term" value="F:microtubule binding"/>
    <property type="evidence" value="ECO:0007669"/>
    <property type="project" value="InterPro"/>
</dbReference>
<organism evidence="13 14">
    <name type="scientific">Dendrobium nobile</name>
    <name type="common">Orchid</name>
    <dbReference type="NCBI Taxonomy" id="94219"/>
    <lineage>
        <taxon>Eukaryota</taxon>
        <taxon>Viridiplantae</taxon>
        <taxon>Streptophyta</taxon>
        <taxon>Embryophyta</taxon>
        <taxon>Tracheophyta</taxon>
        <taxon>Spermatophyta</taxon>
        <taxon>Magnoliopsida</taxon>
        <taxon>Liliopsida</taxon>
        <taxon>Asparagales</taxon>
        <taxon>Orchidaceae</taxon>
        <taxon>Epidendroideae</taxon>
        <taxon>Malaxideae</taxon>
        <taxon>Dendrobiinae</taxon>
        <taxon>Dendrobium</taxon>
    </lineage>
</organism>
<dbReference type="InterPro" id="IPR036961">
    <property type="entry name" value="Kinesin_motor_dom_sf"/>
</dbReference>
<dbReference type="Gene3D" id="1.25.40.530">
    <property type="entry name" value="MyTH4 domain"/>
    <property type="match status" value="1"/>
</dbReference>
<evidence type="ECO:0000256" key="4">
    <source>
        <dbReference type="ARBA" id="ARBA00022741"/>
    </source>
</evidence>
<feature type="domain" description="Kinesin motor" evidence="11">
    <location>
        <begin position="898"/>
        <end position="1219"/>
    </location>
</feature>
<dbReference type="Pfam" id="PF02174">
    <property type="entry name" value="IRS"/>
    <property type="match status" value="1"/>
</dbReference>
<evidence type="ECO:0000259" key="10">
    <source>
        <dbReference type="PROSITE" id="PS50057"/>
    </source>
</evidence>
<dbReference type="InterPro" id="IPR027640">
    <property type="entry name" value="Kinesin-like_fam"/>
</dbReference>
<keyword evidence="5 7" id="KW-0067">ATP-binding</keyword>
<dbReference type="InterPro" id="IPR000857">
    <property type="entry name" value="MyTH4_dom"/>
</dbReference>
<dbReference type="Gene3D" id="6.10.250.760">
    <property type="match status" value="1"/>
</dbReference>
<keyword evidence="6 7" id="KW-0505">Motor protein</keyword>
<dbReference type="InterPro" id="IPR038185">
    <property type="entry name" value="MyTH4_dom_sf"/>
</dbReference>
<dbReference type="InterPro" id="IPR002404">
    <property type="entry name" value="IRS_PTB"/>
</dbReference>
<evidence type="ECO:0000256" key="5">
    <source>
        <dbReference type="ARBA" id="ARBA00022840"/>
    </source>
</evidence>
<evidence type="ECO:0000313" key="13">
    <source>
        <dbReference type="EMBL" id="KAI0492366.1"/>
    </source>
</evidence>
<dbReference type="PRINTS" id="PR00380">
    <property type="entry name" value="KINESINHEAVY"/>
</dbReference>
<feature type="coiled-coil region" evidence="8">
    <location>
        <begin position="762"/>
        <end position="856"/>
    </location>
</feature>
<feature type="binding site" evidence="7">
    <location>
        <begin position="979"/>
        <end position="986"/>
    </location>
    <ligand>
        <name>ATP</name>
        <dbReference type="ChEBI" id="CHEBI:30616"/>
    </ligand>
</feature>
<dbReference type="GO" id="GO:0003777">
    <property type="term" value="F:microtubule motor activity"/>
    <property type="evidence" value="ECO:0007669"/>
    <property type="project" value="InterPro"/>
</dbReference>
<comment type="subcellular location">
    <subcellularLocation>
        <location evidence="1">Cytoplasm</location>
    </subcellularLocation>
</comment>
<dbReference type="PANTHER" id="PTHR47972:SF16">
    <property type="entry name" value="KINESIN-LIKE PROTEIN"/>
    <property type="match status" value="1"/>
</dbReference>
<accession>A0A8T3A730</accession>
<dbReference type="PANTHER" id="PTHR47972">
    <property type="entry name" value="KINESIN-LIKE PROTEIN KLP-3"/>
    <property type="match status" value="1"/>
</dbReference>
<dbReference type="InterPro" id="IPR001752">
    <property type="entry name" value="Kinesin_motor_dom"/>
</dbReference>
<dbReference type="SMART" id="SM00139">
    <property type="entry name" value="MyTH4"/>
    <property type="match status" value="1"/>
</dbReference>
<dbReference type="EMBL" id="JAGYWB010000018">
    <property type="protein sequence ID" value="KAI0492366.1"/>
    <property type="molecule type" value="Genomic_DNA"/>
</dbReference>
<keyword evidence="4 7" id="KW-0547">Nucleotide-binding</keyword>
<dbReference type="FunFam" id="3.40.850.10:FF:000041">
    <property type="entry name" value="Kinesin-like calmodulin-binding protein"/>
    <property type="match status" value="1"/>
</dbReference>
<dbReference type="AlphaFoldDB" id="A0A8T3A730"/>
<feature type="domain" description="FERM" evidence="10">
    <location>
        <begin position="270"/>
        <end position="584"/>
    </location>
</feature>
<dbReference type="GO" id="GO:0007018">
    <property type="term" value="P:microtubule-based movement"/>
    <property type="evidence" value="ECO:0007669"/>
    <property type="project" value="InterPro"/>
</dbReference>
<keyword evidence="14" id="KW-1185">Reference proteome</keyword>
<evidence type="ECO:0000256" key="8">
    <source>
        <dbReference type="SAM" id="Coils"/>
    </source>
</evidence>
<dbReference type="Pfam" id="PF00225">
    <property type="entry name" value="Kinesin"/>
    <property type="match status" value="1"/>
</dbReference>
<dbReference type="Gene3D" id="3.40.850.10">
    <property type="entry name" value="Kinesin motor domain"/>
    <property type="match status" value="1"/>
</dbReference>
<dbReference type="InterPro" id="IPR019748">
    <property type="entry name" value="FERM_central"/>
</dbReference>
<reference evidence="13" key="1">
    <citation type="journal article" date="2022" name="Front. Genet.">
        <title>Chromosome-Scale Assembly of the Dendrobium nobile Genome Provides Insights Into the Molecular Mechanism of the Biosynthesis of the Medicinal Active Ingredient of Dendrobium.</title>
        <authorList>
            <person name="Xu Q."/>
            <person name="Niu S.-C."/>
            <person name="Li K.-L."/>
            <person name="Zheng P.-J."/>
            <person name="Zhang X.-J."/>
            <person name="Jia Y."/>
            <person name="Liu Y."/>
            <person name="Niu Y.-X."/>
            <person name="Yu L.-H."/>
            <person name="Chen D.-F."/>
            <person name="Zhang G.-Q."/>
        </authorList>
    </citation>
    <scope>NUCLEOTIDE SEQUENCE</scope>
    <source>
        <tissue evidence="13">Leaf</tissue>
    </source>
</reference>
<dbReference type="SMR" id="A0A8T3A730"/>
<evidence type="ECO:0000256" key="3">
    <source>
        <dbReference type="ARBA" id="ARBA00022701"/>
    </source>
</evidence>
<dbReference type="PROSITE" id="PS51016">
    <property type="entry name" value="MYTH4"/>
    <property type="match status" value="1"/>
</dbReference>
<evidence type="ECO:0000259" key="12">
    <source>
        <dbReference type="PROSITE" id="PS51016"/>
    </source>
</evidence>
<dbReference type="Gene3D" id="2.30.29.30">
    <property type="entry name" value="Pleckstrin-homology domain (PH domain)/Phosphotyrosine-binding domain (PTB)"/>
    <property type="match status" value="1"/>
</dbReference>
<feature type="domain" description="MyTH4" evidence="12">
    <location>
        <begin position="104"/>
        <end position="265"/>
    </location>
</feature>
<name>A0A8T3A730_DENNO</name>
<dbReference type="Pfam" id="PF00784">
    <property type="entry name" value="MyTH4"/>
    <property type="match status" value="1"/>
</dbReference>
<dbReference type="SUPFAM" id="SSF52540">
    <property type="entry name" value="P-loop containing nucleoside triphosphate hydrolases"/>
    <property type="match status" value="1"/>
</dbReference>
<dbReference type="Gene3D" id="3.10.20.90">
    <property type="entry name" value="Phosphatidylinositol 3-kinase Catalytic Subunit, Chain A, domain 1"/>
    <property type="match status" value="1"/>
</dbReference>
<dbReference type="SMART" id="SM00295">
    <property type="entry name" value="B41"/>
    <property type="match status" value="1"/>
</dbReference>
<comment type="similarity">
    <text evidence="7">Belongs to the TRAFAC class myosin-kinesin ATPase superfamily. Kinesin family.</text>
</comment>
<sequence>MERSSLSSSDEKRKPLQRSASSETGDGHENDLSYSVPPTQSTSSNYLSSELAEAITFTDRFQVDTFLRSMQKQISSTGRRGFFSKKSSELSVREDFKLEDLLCFQKDPIPTSLLKINGDLVKHSVKMFKLILKYMGVDSSDNRTLLGLNGRIDLAMKLYKKTLKHSVLCDELFAQIFKQTRYNPNRSCLLKAWELMYLCASSISPSKDFGAYILEYVHKMAYGVKMDLDPEVHALALKTLNSLKRSLKAGPRLTFPARHEIEALLTGKKLKTMVFFLDETFEEIMYDMSTMVSDAIQELASLINLSTFSSFSLFECRKVVPGPNSKEFFNEEFIRLDDKKYVGDLLAEFKSAMDRSKEEVLYIKLVFKRRLFKESDDGVSDPLFLHLSYIQIQHDYILGNYPSGRNNAAQLTALQILAEIGFVDNPDSCVMWTSLLERFLPREIAVKRPKRKWEYDVLSQYNLMERLLKDDAKKDFLKILGKLPYGCSTFFCVRKIADPIGFLPGMINLGVNKRGVHFFRPVPKEYLHSVELKDVVQFGNNNTSIFFKMKVSGVLRVFQFESKQGEEICFTLQAHMKDATILANSKTHNAVAKYSEGYVSEDANSPRFDMYEQRVQELSKAVEESNKNADKLLEELQARQKHDIEMQEELEKLKDSLGSEKEKIREVISDQDELKKLCDEKESALQNALVDNQSIEAKLAKLSSQGHQSFKNATREFTPAFDYHVGDGGYVRNIVSDFQTISKLQEDINIRKNELHASKDTVKLMLKEKLLLEEKIQRLEKKKEEEIIMMIKNFENEQLKLQLHALEMEKKLESLTASLNVAESTILTRNAELHSLNSNLEELEELREMKEDSDRNNEQIASILNGQGAQLSELEALCKGEQLLRRQYCNIIEDMKGKIRVFCRIRPLTEKEIDVKENNILVSEDEFTVAYPLKDEKWKHYFFDRVFDLSASQDDVFENTKYLIQSAANGYNVCIFALGQSSSGKTFTIYGSENHPGLIPRACTELFQIMERSRTKSSFSLKVYMVELYQDTLVDLLLPKNAKCLKLYIKKNLKGMVSIENITILEVARFEELRMAILKGAEQRHIAGNKIDGESSRSHLIVSIIIESTNLQSQTLASGKLTFVDLASSERIKKTGSSGNQLKEAQSINKSHSAFGDVISALCSEARHIPYRNHKLTMLMSDALGGNAKTLMFVNVSPAESHLDESYHSLTFASRVKCIQNNPTKNVSSKEIAHLKKMVAYWREQAGKQGDDEELEEIQEERQTEGRN</sequence>
<dbReference type="GO" id="GO:0005737">
    <property type="term" value="C:cytoplasm"/>
    <property type="evidence" value="ECO:0007669"/>
    <property type="project" value="UniProtKB-SubCell"/>
</dbReference>
<dbReference type="CDD" id="cd14473">
    <property type="entry name" value="FERM_B-lobe"/>
    <property type="match status" value="1"/>
</dbReference>
<comment type="caution">
    <text evidence="13">The sequence shown here is derived from an EMBL/GenBank/DDBJ whole genome shotgun (WGS) entry which is preliminary data.</text>
</comment>
<dbReference type="PROSITE" id="PS50057">
    <property type="entry name" value="FERM_3"/>
    <property type="match status" value="1"/>
</dbReference>
<dbReference type="SUPFAM" id="SSF50729">
    <property type="entry name" value="PH domain-like"/>
    <property type="match status" value="1"/>
</dbReference>
<proteinExistence type="inferred from homology"/>
<dbReference type="SUPFAM" id="SSF47031">
    <property type="entry name" value="Second domain of FERM"/>
    <property type="match status" value="1"/>
</dbReference>
<dbReference type="InterPro" id="IPR035963">
    <property type="entry name" value="FERM_2"/>
</dbReference>
<dbReference type="OrthoDB" id="3176171at2759"/>
<dbReference type="InterPro" id="IPR000299">
    <property type="entry name" value="FERM_domain"/>
</dbReference>
<dbReference type="Gene3D" id="1.20.80.10">
    <property type="match status" value="1"/>
</dbReference>
<evidence type="ECO:0000256" key="6">
    <source>
        <dbReference type="ARBA" id="ARBA00023175"/>
    </source>
</evidence>
<evidence type="ECO:0000256" key="7">
    <source>
        <dbReference type="PROSITE-ProRule" id="PRU00283"/>
    </source>
</evidence>
<keyword evidence="2" id="KW-0963">Cytoplasm</keyword>
<dbReference type="SMART" id="SM00129">
    <property type="entry name" value="KISc"/>
    <property type="match status" value="1"/>
</dbReference>
<evidence type="ECO:0000256" key="9">
    <source>
        <dbReference type="SAM" id="MobiDB-lite"/>
    </source>
</evidence>
<feature type="region of interest" description="Disordered" evidence="9">
    <location>
        <begin position="1"/>
        <end position="41"/>
    </location>
</feature>
<dbReference type="PROSITE" id="PS50067">
    <property type="entry name" value="KINESIN_MOTOR_2"/>
    <property type="match status" value="1"/>
</dbReference>
<feature type="compositionally biased region" description="Basic and acidic residues" evidence="9">
    <location>
        <begin position="1"/>
        <end position="14"/>
    </location>
</feature>
<feature type="region of interest" description="Disordered" evidence="9">
    <location>
        <begin position="1246"/>
        <end position="1268"/>
    </location>
</feature>
<evidence type="ECO:0000259" key="11">
    <source>
        <dbReference type="PROSITE" id="PS50067"/>
    </source>
</evidence>
<protein>
    <submittedName>
        <fullName evidence="13">Uncharacterized protein</fullName>
    </submittedName>
</protein>
<evidence type="ECO:0000313" key="14">
    <source>
        <dbReference type="Proteomes" id="UP000829196"/>
    </source>
</evidence>
<dbReference type="GO" id="GO:0005524">
    <property type="term" value="F:ATP binding"/>
    <property type="evidence" value="ECO:0007669"/>
    <property type="project" value="UniProtKB-UniRule"/>
</dbReference>
<dbReference type="InterPro" id="IPR019749">
    <property type="entry name" value="Band_41_domain"/>
</dbReference>
<keyword evidence="8" id="KW-0175">Coiled coil</keyword>